<dbReference type="Proteomes" id="UP000014160">
    <property type="component" value="Unassembled WGS sequence"/>
</dbReference>
<evidence type="ECO:0000256" key="1">
    <source>
        <dbReference type="SAM" id="Phobius"/>
    </source>
</evidence>
<reference evidence="6 8" key="2">
    <citation type="submission" date="2013-03" db="EMBL/GenBank/DDBJ databases">
        <title>The Genome Sequence of Enterococcus gilvus ATCC BAA-350 (PacBio/Illumina hybrid assembly).</title>
        <authorList>
            <consortium name="The Broad Institute Genomics Platform"/>
            <consortium name="The Broad Institute Genome Sequencing Center for Infectious Disease"/>
            <person name="Earl A."/>
            <person name="Russ C."/>
            <person name="Gilmore M."/>
            <person name="Surin D."/>
            <person name="Walker B."/>
            <person name="Young S."/>
            <person name="Zeng Q."/>
            <person name="Gargeya S."/>
            <person name="Fitzgerald M."/>
            <person name="Haas B."/>
            <person name="Abouelleil A."/>
            <person name="Allen A.W."/>
            <person name="Alvarado L."/>
            <person name="Arachchi H.M."/>
            <person name="Berlin A.M."/>
            <person name="Chapman S.B."/>
            <person name="Gainer-Dewar J."/>
            <person name="Goldberg J."/>
            <person name="Griggs A."/>
            <person name="Gujja S."/>
            <person name="Hansen M."/>
            <person name="Howarth C."/>
            <person name="Imamovic A."/>
            <person name="Ireland A."/>
            <person name="Larimer J."/>
            <person name="McCowan C."/>
            <person name="Murphy C."/>
            <person name="Pearson M."/>
            <person name="Poon T.W."/>
            <person name="Priest M."/>
            <person name="Roberts A."/>
            <person name="Saif S."/>
            <person name="Shea T."/>
            <person name="Sisk P."/>
            <person name="Sykes S."/>
            <person name="Wortman J."/>
            <person name="Nusbaum C."/>
            <person name="Birren B."/>
        </authorList>
    </citation>
    <scope>NUCLEOTIDE SEQUENCE [LARGE SCALE GENOMIC DNA]</scope>
    <source>
        <strain evidence="6 8">ATCC BAA-350</strain>
    </source>
</reference>
<feature type="chain" id="PRO_5039440461" evidence="2">
    <location>
        <begin position="22"/>
        <end position="345"/>
    </location>
</feature>
<evidence type="ECO:0000259" key="3">
    <source>
        <dbReference type="Pfam" id="PF06030"/>
    </source>
</evidence>
<dbReference type="eggNOG" id="COG4072">
    <property type="taxonomic scope" value="Bacteria"/>
</dbReference>
<dbReference type="Proteomes" id="UP000013750">
    <property type="component" value="Unassembled WGS sequence"/>
</dbReference>
<feature type="transmembrane region" description="Helical" evidence="1">
    <location>
        <begin position="316"/>
        <end position="337"/>
    </location>
</feature>
<dbReference type="AlphaFoldDB" id="R2XGH8"/>
<dbReference type="InterPro" id="IPR021759">
    <property type="entry name" value="WxLIP_HBD"/>
</dbReference>
<dbReference type="EMBL" id="AJDQ01000012">
    <property type="protein sequence ID" value="EOI53939.1"/>
    <property type="molecule type" value="Genomic_DNA"/>
</dbReference>
<feature type="domain" description="WxL Interacting Protein peptidoglycan binding" evidence="3">
    <location>
        <begin position="39"/>
        <end position="153"/>
    </location>
</feature>
<feature type="domain" description="WxL Interacting Protein host binding" evidence="4">
    <location>
        <begin position="167"/>
        <end position="305"/>
    </location>
</feature>
<evidence type="ECO:0000313" key="5">
    <source>
        <dbReference type="EMBL" id="EOI53939.1"/>
    </source>
</evidence>
<sequence length="345" mass="38160">MMRTKRALLFALVLMMGFSLGRPSIVFGDDKKKEDPTNFTVKAIPSDHQIDKSKSYFDVMGKPNEEITLRYKIANNSGVKQTYLISVNSASTNKNGLINYKVNNKEKSLPVSLSEITEVPKEVTIPAVSDKEIAVKVKLPADPFQGVLVGAIHTRLKEEVKSTDGSAMSVKNTYGYIIGIVVTESENQPLSKGEKLELKSVENKIDIGKKVFHANLLNPQSAIFEPLAITATITGKNGGEAIATKEIENGRIAPHSVLPLELDWGAGVLAAGDYKYKIHAQSNDEEWTFEDSFTITQEEAKKLNKEADVQVRVPQIWWKAFYGVSAVTGLSLVFMCLRAIRRKRS</sequence>
<comment type="caution">
    <text evidence="5">The sequence shown here is derived from an EMBL/GenBank/DDBJ whole genome shotgun (WGS) entry which is preliminary data.</text>
</comment>
<keyword evidence="1" id="KW-0472">Membrane</keyword>
<organism evidence="5 7">
    <name type="scientific">Enterococcus gilvus ATCC BAA-350</name>
    <dbReference type="NCBI Taxonomy" id="1158614"/>
    <lineage>
        <taxon>Bacteria</taxon>
        <taxon>Bacillati</taxon>
        <taxon>Bacillota</taxon>
        <taxon>Bacilli</taxon>
        <taxon>Lactobacillales</taxon>
        <taxon>Enterococcaceae</taxon>
        <taxon>Enterococcus</taxon>
    </lineage>
</organism>
<evidence type="ECO:0000256" key="2">
    <source>
        <dbReference type="SAM" id="SignalP"/>
    </source>
</evidence>
<protein>
    <submittedName>
        <fullName evidence="5">Uncharacterized protein</fullName>
    </submittedName>
</protein>
<gene>
    <name evidence="6" type="ORF">I592_00070</name>
    <name evidence="5" type="ORF">UKC_03892</name>
</gene>
<dbReference type="HOGENOM" id="CLU_051987_0_2_9"/>
<accession>R2XGH8</accession>
<dbReference type="PATRIC" id="fig|1158614.3.peg.3885"/>
<name>R2XGH8_9ENTE</name>
<evidence type="ECO:0000313" key="8">
    <source>
        <dbReference type="Proteomes" id="UP000014160"/>
    </source>
</evidence>
<keyword evidence="8" id="KW-1185">Reference proteome</keyword>
<feature type="signal peptide" evidence="2">
    <location>
        <begin position="1"/>
        <end position="21"/>
    </location>
</feature>
<dbReference type="Pfam" id="PF11797">
    <property type="entry name" value="WxLIP_HBD"/>
    <property type="match status" value="1"/>
</dbReference>
<dbReference type="EMBL" id="ASWH01000001">
    <property type="protein sequence ID" value="EOW80786.1"/>
    <property type="molecule type" value="Genomic_DNA"/>
</dbReference>
<keyword evidence="1" id="KW-0812">Transmembrane</keyword>
<keyword evidence="1" id="KW-1133">Transmembrane helix</keyword>
<reference evidence="5 7" key="1">
    <citation type="submission" date="2013-02" db="EMBL/GenBank/DDBJ databases">
        <title>The Genome Sequence of Enterococcus gilvus ATCC BAA-350.</title>
        <authorList>
            <consortium name="The Broad Institute Genome Sequencing Platform"/>
            <consortium name="The Broad Institute Genome Sequencing Center for Infectious Disease"/>
            <person name="Earl A.M."/>
            <person name="Gilmore M.S."/>
            <person name="Lebreton F."/>
            <person name="Walker B."/>
            <person name="Young S.K."/>
            <person name="Zeng Q."/>
            <person name="Gargeya S."/>
            <person name="Fitzgerald M."/>
            <person name="Haas B."/>
            <person name="Abouelleil A."/>
            <person name="Alvarado L."/>
            <person name="Arachchi H.M."/>
            <person name="Berlin A.M."/>
            <person name="Chapman S.B."/>
            <person name="Dewar J."/>
            <person name="Goldberg J."/>
            <person name="Griggs A."/>
            <person name="Gujja S."/>
            <person name="Hansen M."/>
            <person name="Howarth C."/>
            <person name="Imamovic A."/>
            <person name="Larimer J."/>
            <person name="McCowan C."/>
            <person name="Murphy C."/>
            <person name="Neiman D."/>
            <person name="Pearson M."/>
            <person name="Priest M."/>
            <person name="Roberts A."/>
            <person name="Saif S."/>
            <person name="Shea T."/>
            <person name="Sisk P."/>
            <person name="Sykes S."/>
            <person name="Wortman J."/>
            <person name="Nusbaum C."/>
            <person name="Birren B."/>
        </authorList>
    </citation>
    <scope>NUCLEOTIDE SEQUENCE [LARGE SCALE GENOMIC DNA]</scope>
    <source>
        <strain evidence="5 7">ATCC BAA-350</strain>
    </source>
</reference>
<evidence type="ECO:0000313" key="6">
    <source>
        <dbReference type="EMBL" id="EOW80786.1"/>
    </source>
</evidence>
<keyword evidence="2" id="KW-0732">Signal</keyword>
<dbReference type="OrthoDB" id="2365961at2"/>
<proteinExistence type="predicted"/>
<evidence type="ECO:0000259" key="4">
    <source>
        <dbReference type="Pfam" id="PF11797"/>
    </source>
</evidence>
<evidence type="ECO:0000313" key="7">
    <source>
        <dbReference type="Proteomes" id="UP000013750"/>
    </source>
</evidence>
<dbReference type="Pfam" id="PF06030">
    <property type="entry name" value="WxLIP_PGBD"/>
    <property type="match status" value="1"/>
</dbReference>
<dbReference type="InterPro" id="IPR010317">
    <property type="entry name" value="WxLIP_PGBD"/>
</dbReference>